<name>A0A382M3P0_9ZZZZ</name>
<feature type="domain" description="UGSC-like" evidence="1">
    <location>
        <begin position="1"/>
        <end position="51"/>
    </location>
</feature>
<reference evidence="2" key="1">
    <citation type="submission" date="2018-05" db="EMBL/GenBank/DDBJ databases">
        <authorList>
            <person name="Lanie J.A."/>
            <person name="Ng W.-L."/>
            <person name="Kazmierczak K.M."/>
            <person name="Andrzejewski T.M."/>
            <person name="Davidsen T.M."/>
            <person name="Wayne K.J."/>
            <person name="Tettelin H."/>
            <person name="Glass J.I."/>
            <person name="Rusch D."/>
            <person name="Podicherti R."/>
            <person name="Tsui H.-C.T."/>
            <person name="Winkler M.E."/>
        </authorList>
    </citation>
    <scope>NUCLEOTIDE SEQUENCE</scope>
</reference>
<evidence type="ECO:0000259" key="1">
    <source>
        <dbReference type="Pfam" id="PF24696"/>
    </source>
</evidence>
<dbReference type="EMBL" id="UINC01090142">
    <property type="protein sequence ID" value="SVC41821.1"/>
    <property type="molecule type" value="Genomic_DNA"/>
</dbReference>
<evidence type="ECO:0000313" key="2">
    <source>
        <dbReference type="EMBL" id="SVC41821.1"/>
    </source>
</evidence>
<sequence length="52" mass="5581">MRDAVAAERLGIPAIGVMTTQFVSAAELMCRVLGMPDYKFGVIEHPISSADD</sequence>
<feature type="non-terminal residue" evidence="2">
    <location>
        <position position="52"/>
    </location>
</feature>
<proteinExistence type="predicted"/>
<organism evidence="2">
    <name type="scientific">marine metagenome</name>
    <dbReference type="NCBI Taxonomy" id="408172"/>
    <lineage>
        <taxon>unclassified sequences</taxon>
        <taxon>metagenomes</taxon>
        <taxon>ecological metagenomes</taxon>
    </lineage>
</organism>
<dbReference type="InterPro" id="IPR057767">
    <property type="entry name" value="UGSC-like_dom"/>
</dbReference>
<protein>
    <recommendedName>
        <fullName evidence="1">UGSC-like domain-containing protein</fullName>
    </recommendedName>
</protein>
<accession>A0A382M3P0</accession>
<gene>
    <name evidence="2" type="ORF">METZ01_LOCUS294675</name>
</gene>
<dbReference type="AlphaFoldDB" id="A0A382M3P0"/>
<dbReference type="Pfam" id="PF24696">
    <property type="entry name" value="UGSC"/>
    <property type="match status" value="1"/>
</dbReference>